<feature type="transmembrane region" description="Helical" evidence="1">
    <location>
        <begin position="76"/>
        <end position="97"/>
    </location>
</feature>
<reference evidence="2" key="2">
    <citation type="journal article" date="2015" name="Data Brief">
        <title>Shoot transcriptome of the giant reed, Arundo donax.</title>
        <authorList>
            <person name="Barrero R.A."/>
            <person name="Guerrero F.D."/>
            <person name="Moolhuijzen P."/>
            <person name="Goolsby J.A."/>
            <person name="Tidwell J."/>
            <person name="Bellgard S.E."/>
            <person name="Bellgard M.I."/>
        </authorList>
    </citation>
    <scope>NUCLEOTIDE SEQUENCE</scope>
    <source>
        <tissue evidence="2">Shoot tissue taken approximately 20 cm above the soil surface</tissue>
    </source>
</reference>
<protein>
    <submittedName>
        <fullName evidence="2">Acetylglucosaminyltransferase, putative</fullName>
    </submittedName>
</protein>
<organism evidence="2">
    <name type="scientific">Arundo donax</name>
    <name type="common">Giant reed</name>
    <name type="synonym">Donax arundinaceus</name>
    <dbReference type="NCBI Taxonomy" id="35708"/>
    <lineage>
        <taxon>Eukaryota</taxon>
        <taxon>Viridiplantae</taxon>
        <taxon>Streptophyta</taxon>
        <taxon>Embryophyta</taxon>
        <taxon>Tracheophyta</taxon>
        <taxon>Spermatophyta</taxon>
        <taxon>Magnoliopsida</taxon>
        <taxon>Liliopsida</taxon>
        <taxon>Poales</taxon>
        <taxon>Poaceae</taxon>
        <taxon>PACMAD clade</taxon>
        <taxon>Arundinoideae</taxon>
        <taxon>Arundineae</taxon>
        <taxon>Arundo</taxon>
    </lineage>
</organism>
<keyword evidence="1" id="KW-0812">Transmembrane</keyword>
<keyword evidence="2" id="KW-0808">Transferase</keyword>
<reference evidence="2" key="1">
    <citation type="submission" date="2014-09" db="EMBL/GenBank/DDBJ databases">
        <authorList>
            <person name="Magalhaes I.L.F."/>
            <person name="Oliveira U."/>
            <person name="Santos F.R."/>
            <person name="Vidigal T.H.D.A."/>
            <person name="Brescovit A.D."/>
            <person name="Santos A.J."/>
        </authorList>
    </citation>
    <scope>NUCLEOTIDE SEQUENCE</scope>
    <source>
        <tissue evidence="2">Shoot tissue taken approximately 20 cm above the soil surface</tissue>
    </source>
</reference>
<evidence type="ECO:0000313" key="2">
    <source>
        <dbReference type="EMBL" id="JAD91277.1"/>
    </source>
</evidence>
<accession>A0A0A9E5L5</accession>
<keyword evidence="1" id="KW-0472">Membrane</keyword>
<proteinExistence type="predicted"/>
<dbReference type="EMBL" id="GBRH01206618">
    <property type="protein sequence ID" value="JAD91277.1"/>
    <property type="molecule type" value="Transcribed_RNA"/>
</dbReference>
<keyword evidence="1" id="KW-1133">Transmembrane helix</keyword>
<evidence type="ECO:0000256" key="1">
    <source>
        <dbReference type="SAM" id="Phobius"/>
    </source>
</evidence>
<sequence>MPPISPCLSCVSSMAGASSPPLAVSSMLSSSVMNLIFWKSGTMSSFRMLTGLSSLRPMPPSRESQRLSPSMKTSTALHLLVPKLSTTCFLLEVWILILTGSPSM</sequence>
<dbReference type="AlphaFoldDB" id="A0A0A9E5L5"/>
<name>A0A0A9E5L5_ARUDO</name>
<dbReference type="GO" id="GO:0016740">
    <property type="term" value="F:transferase activity"/>
    <property type="evidence" value="ECO:0007669"/>
    <property type="project" value="UniProtKB-KW"/>
</dbReference>